<evidence type="ECO:0000256" key="4">
    <source>
        <dbReference type="ARBA" id="ARBA00022927"/>
    </source>
</evidence>
<dbReference type="Gene3D" id="1.25.10.10">
    <property type="entry name" value="Leucine-rich Repeat Variant"/>
    <property type="match status" value="2"/>
</dbReference>
<evidence type="ECO:0000313" key="7">
    <source>
        <dbReference type="EMBL" id="KAF5449419.1"/>
    </source>
</evidence>
<dbReference type="GO" id="GO:0006886">
    <property type="term" value="P:intracellular protein transport"/>
    <property type="evidence" value="ECO:0007669"/>
    <property type="project" value="InterPro"/>
</dbReference>
<evidence type="ECO:0000259" key="6">
    <source>
        <dbReference type="PROSITE" id="PS50166"/>
    </source>
</evidence>
<dbReference type="FunFam" id="1.25.10.10:FF:000459">
    <property type="entry name" value="ARM repeat superfamily protein"/>
    <property type="match status" value="1"/>
</dbReference>
<dbReference type="InterPro" id="IPR016024">
    <property type="entry name" value="ARM-type_fold"/>
</dbReference>
<dbReference type="AlphaFoldDB" id="A0A833TYU3"/>
<comment type="subcellular location">
    <subcellularLocation>
        <location evidence="1">Nucleus</location>
    </subcellularLocation>
</comment>
<dbReference type="Gramene" id="Jr13_13370_p1">
    <property type="protein sequence ID" value="cds.Jr13_13370_p1"/>
    <property type="gene ID" value="Jr13_13370"/>
</dbReference>
<dbReference type="PANTHER" id="PTHR10997">
    <property type="entry name" value="IMPORTIN-7, 8, 11"/>
    <property type="match status" value="1"/>
</dbReference>
<evidence type="ECO:0000313" key="8">
    <source>
        <dbReference type="Proteomes" id="UP000619265"/>
    </source>
</evidence>
<reference evidence="7" key="1">
    <citation type="submission" date="2015-10" db="EMBL/GenBank/DDBJ databases">
        <authorList>
            <person name="Martinez-Garcia P.J."/>
            <person name="Crepeau M.W."/>
            <person name="Puiu D."/>
            <person name="Gonzalez-Ibeas D."/>
            <person name="Whalen J."/>
            <person name="Stevens K."/>
            <person name="Paul R."/>
            <person name="Butterfield T."/>
            <person name="Britton M."/>
            <person name="Reagan R."/>
            <person name="Chakraborty S."/>
            <person name="Walawage S.L."/>
            <person name="Vasquez-Gross H.A."/>
            <person name="Cardeno C."/>
            <person name="Famula R."/>
            <person name="Pratt K."/>
            <person name="Kuruganti S."/>
            <person name="Aradhya M.K."/>
            <person name="Leslie C.A."/>
            <person name="Dandekar A.M."/>
            <person name="Salzberg S.L."/>
            <person name="Wegrzyn J.L."/>
            <person name="Langley C.H."/>
            <person name="Neale D.B."/>
        </authorList>
    </citation>
    <scope>NUCLEOTIDE SEQUENCE</scope>
    <source>
        <tissue evidence="7">Leaves</tissue>
    </source>
</reference>
<comment type="similarity">
    <text evidence="2">Belongs to the importin beta family.</text>
</comment>
<dbReference type="SMART" id="SM00913">
    <property type="entry name" value="IBN_N"/>
    <property type="match status" value="1"/>
</dbReference>
<dbReference type="PROSITE" id="PS50166">
    <property type="entry name" value="IMPORTIN_B_NT"/>
    <property type="match status" value="1"/>
</dbReference>
<dbReference type="GO" id="GO:0031267">
    <property type="term" value="F:small GTPase binding"/>
    <property type="evidence" value="ECO:0007669"/>
    <property type="project" value="InterPro"/>
</dbReference>
<organism evidence="7 8">
    <name type="scientific">Juglans regia</name>
    <name type="common">English walnut</name>
    <dbReference type="NCBI Taxonomy" id="51240"/>
    <lineage>
        <taxon>Eukaryota</taxon>
        <taxon>Viridiplantae</taxon>
        <taxon>Streptophyta</taxon>
        <taxon>Embryophyta</taxon>
        <taxon>Tracheophyta</taxon>
        <taxon>Spermatophyta</taxon>
        <taxon>Magnoliopsida</taxon>
        <taxon>eudicotyledons</taxon>
        <taxon>Gunneridae</taxon>
        <taxon>Pentapetalae</taxon>
        <taxon>rosids</taxon>
        <taxon>fabids</taxon>
        <taxon>Fagales</taxon>
        <taxon>Juglandaceae</taxon>
        <taxon>Juglans</taxon>
    </lineage>
</organism>
<dbReference type="InterPro" id="IPR056840">
    <property type="entry name" value="HEAT_IPO9_central"/>
</dbReference>
<dbReference type="SUPFAM" id="SSF48371">
    <property type="entry name" value="ARM repeat"/>
    <property type="match status" value="1"/>
</dbReference>
<dbReference type="InterPro" id="IPR011989">
    <property type="entry name" value="ARM-like"/>
</dbReference>
<dbReference type="EMBL" id="LIHL02000013">
    <property type="protein sequence ID" value="KAF5449419.1"/>
    <property type="molecule type" value="Genomic_DNA"/>
</dbReference>
<evidence type="ECO:0000256" key="5">
    <source>
        <dbReference type="ARBA" id="ARBA00023242"/>
    </source>
</evidence>
<keyword evidence="3" id="KW-0813">Transport</keyword>
<evidence type="ECO:0000256" key="3">
    <source>
        <dbReference type="ARBA" id="ARBA00022448"/>
    </source>
</evidence>
<evidence type="ECO:0000256" key="1">
    <source>
        <dbReference type="ARBA" id="ARBA00004123"/>
    </source>
</evidence>
<name>A0A833TYU3_JUGRE</name>
<dbReference type="Pfam" id="PF03810">
    <property type="entry name" value="IBN_N"/>
    <property type="match status" value="1"/>
</dbReference>
<dbReference type="Pfam" id="PF25018">
    <property type="entry name" value="HEAT_IPO9_c"/>
    <property type="match status" value="1"/>
</dbReference>
<comment type="caution">
    <text evidence="7">The sequence shown here is derived from an EMBL/GenBank/DDBJ whole genome shotgun (WGS) entry which is preliminary data.</text>
</comment>
<keyword evidence="5" id="KW-0539">Nucleus</keyword>
<proteinExistence type="inferred from homology"/>
<dbReference type="GO" id="GO:0005634">
    <property type="term" value="C:nucleus"/>
    <property type="evidence" value="ECO:0007669"/>
    <property type="project" value="UniProtKB-SubCell"/>
</dbReference>
<dbReference type="Pfam" id="PF25758">
    <property type="entry name" value="TPR_IPO11"/>
    <property type="match status" value="1"/>
</dbReference>
<protein>
    <recommendedName>
        <fullName evidence="6">Importin N-terminal domain-containing protein</fullName>
    </recommendedName>
</protein>
<sequence>MMANVIDQDQQWLLNCLSATLDPNQELRSFAEASLHQASRQPGFGTALSKVAANRELPLGLRQLAAVLLKQFIKKHWEEGDDSFEHPAVSSDEKGALRCLALLSGDLDDKMVPALVPVLFPCLLTIVSSHQVYDKYIRAKATSIVYSCASVLGAMGGVYKTESTALIGPMLKPWMDQFSIILEEPVQAEDPDDWSLRMEVLKCLNQFAQTFPSLTESQFMVIVGPLWKTFESSLRVYVRSSIEGTEDSYEGRYDSDGAEKSLDSFVIQMFEFLLTIVGSAKLVKVVANSVNEVVYHTIAFLQMTEQQVHTWSVDANQFVADEDDVTYSCRVSGSLLLEEIVNTCGGEGIDAIMDAAKKRFNESHQQKAAGSTVWWRIREATLFALASVSEQLVELQVLEMTRIDVGNLLEQIITEDIGIGVHECPFLYARIFTSIAKFTSVISHGVLEQLLNAAIRAIGMDVPPPVKVGACRALSQLLPEANKETIRPQMMGLFSSLVDLLNQASDETLHLVLETLQAAIRADNESSASMEPIISPVILNVWALHVSDPFISIDALDVLEALKNSSGCIHPLVSRVLPYIGPILDKVWLPQQQPDGLIAGSLDLMTMLLKDSPSDVVKAIYDVCFGAVVRIVLQSDDHSEMQNATECLAAFVSGGRQEMITWGGDSGFTMRSLLDAASRLLDPELESSGSLFVGTYILQLILHLSSEMSQHIRNLVAALVRRMQSVQIVGLRSSLLLIFARLVHMSSPNVEQFIDLLVSIPAEGYDNSFAYVMSEWTKQQGEIQGAYQIKVTTSALALLLSTRHVELAKINVQHHLIKTAPGITTRSRAKFAPDQWTVVPLPAKMLALLADVLVEIQEQDLADDDEADSDWEEVQTEDIETDKDLLDSLCTTSSCRPTYGHLEAIEKVFNKDQDDDYEDDQLRVVDPLNQINLALYLGDFFVNFCQHDRQLFEKLCQNLTQSERDAIQMVLNR</sequence>
<dbReference type="Proteomes" id="UP000619265">
    <property type="component" value="Unassembled WGS sequence"/>
</dbReference>
<evidence type="ECO:0000256" key="2">
    <source>
        <dbReference type="ARBA" id="ARBA00007991"/>
    </source>
</evidence>
<dbReference type="InterPro" id="IPR001494">
    <property type="entry name" value="Importin-beta_N"/>
</dbReference>
<dbReference type="PANTHER" id="PTHR10997:SF9">
    <property type="entry name" value="IMPORTIN-9"/>
    <property type="match status" value="1"/>
</dbReference>
<keyword evidence="4" id="KW-0653">Protein transport</keyword>
<dbReference type="InterPro" id="IPR058669">
    <property type="entry name" value="TPR_IPO7/11-like"/>
</dbReference>
<reference evidence="7" key="2">
    <citation type="submission" date="2020-03" db="EMBL/GenBank/DDBJ databases">
        <title>Walnut 2.0.</title>
        <authorList>
            <person name="Marrano A."/>
            <person name="Britton M."/>
            <person name="Zimin A.V."/>
            <person name="Zaini P.A."/>
            <person name="Workman R."/>
            <person name="Puiu D."/>
            <person name="Bianco L."/>
            <person name="Allen B.J."/>
            <person name="Troggio M."/>
            <person name="Leslie C.A."/>
            <person name="Timp W."/>
            <person name="Dendekar A."/>
            <person name="Salzberg S.L."/>
            <person name="Neale D.B."/>
        </authorList>
    </citation>
    <scope>NUCLEOTIDE SEQUENCE</scope>
    <source>
        <tissue evidence="7">Leaves</tissue>
    </source>
</reference>
<gene>
    <name evidence="7" type="ORF">F2P56_029867</name>
</gene>
<feature type="domain" description="Importin N-terminal" evidence="6">
    <location>
        <begin position="31"/>
        <end position="98"/>
    </location>
</feature>
<accession>A0A833TYU3</accession>